<dbReference type="Proteomes" id="UP000076722">
    <property type="component" value="Unassembled WGS sequence"/>
</dbReference>
<organism evidence="3 4">
    <name type="scientific">Sistotremastrum niveocremeum HHB9708</name>
    <dbReference type="NCBI Taxonomy" id="1314777"/>
    <lineage>
        <taxon>Eukaryota</taxon>
        <taxon>Fungi</taxon>
        <taxon>Dikarya</taxon>
        <taxon>Basidiomycota</taxon>
        <taxon>Agaricomycotina</taxon>
        <taxon>Agaricomycetes</taxon>
        <taxon>Sistotremastrales</taxon>
        <taxon>Sistotremastraceae</taxon>
        <taxon>Sertulicium</taxon>
        <taxon>Sertulicium niveocremeum</taxon>
    </lineage>
</organism>
<feature type="region of interest" description="Disordered" evidence="2">
    <location>
        <begin position="188"/>
        <end position="242"/>
    </location>
</feature>
<keyword evidence="4" id="KW-1185">Reference proteome</keyword>
<keyword evidence="1" id="KW-0175">Coiled coil</keyword>
<evidence type="ECO:0000256" key="1">
    <source>
        <dbReference type="SAM" id="Coils"/>
    </source>
</evidence>
<name>A0A164M302_9AGAM</name>
<feature type="compositionally biased region" description="Polar residues" evidence="2">
    <location>
        <begin position="69"/>
        <end position="83"/>
    </location>
</feature>
<feature type="compositionally biased region" description="Basic and acidic residues" evidence="2">
    <location>
        <begin position="87"/>
        <end position="99"/>
    </location>
</feature>
<proteinExistence type="predicted"/>
<evidence type="ECO:0000313" key="3">
    <source>
        <dbReference type="EMBL" id="KZS86301.1"/>
    </source>
</evidence>
<feature type="compositionally biased region" description="Pro residues" evidence="2">
    <location>
        <begin position="228"/>
        <end position="240"/>
    </location>
</feature>
<dbReference type="EMBL" id="KV419578">
    <property type="protein sequence ID" value="KZS86301.1"/>
    <property type="molecule type" value="Genomic_DNA"/>
</dbReference>
<evidence type="ECO:0000256" key="2">
    <source>
        <dbReference type="SAM" id="MobiDB-lite"/>
    </source>
</evidence>
<dbReference type="AlphaFoldDB" id="A0A164M302"/>
<evidence type="ECO:0000313" key="4">
    <source>
        <dbReference type="Proteomes" id="UP000076722"/>
    </source>
</evidence>
<feature type="compositionally biased region" description="Polar residues" evidence="2">
    <location>
        <begin position="44"/>
        <end position="53"/>
    </location>
</feature>
<feature type="coiled-coil region" evidence="1">
    <location>
        <begin position="132"/>
        <end position="159"/>
    </location>
</feature>
<sequence length="276" mass="29601">MSHPTRGTGAGRGAPKGNATGRGGSKASTPIPGARAASAPTIPPQQIASNSNLEIADTSHDDLYADPSGSAQPSNIPLPQGSPTAEDVARDKGKGREVETATPHSAGLSANTINSATLPAILKGREDSQSGVLQLEVQLKQIELELKKKRDLKKHFDNQIYDYQALRPGEYEKHMASLLGDNWRQLVPSVPPPRDDSPCALNRVTNPPDLHPLGRAEIRGNPEDDPYPDPPSGDPLPPQRIPQQDMTLLSTILMSSRPPQIILIIGMKSTIQMRIL</sequence>
<protein>
    <submittedName>
        <fullName evidence="3">Uncharacterized protein</fullName>
    </submittedName>
</protein>
<feature type="compositionally biased region" description="Gly residues" evidence="2">
    <location>
        <begin position="8"/>
        <end position="24"/>
    </location>
</feature>
<feature type="region of interest" description="Disordered" evidence="2">
    <location>
        <begin position="1"/>
        <end position="110"/>
    </location>
</feature>
<reference evidence="3 4" key="1">
    <citation type="journal article" date="2016" name="Mol. Biol. Evol.">
        <title>Comparative Genomics of Early-Diverging Mushroom-Forming Fungi Provides Insights into the Origins of Lignocellulose Decay Capabilities.</title>
        <authorList>
            <person name="Nagy L.G."/>
            <person name="Riley R."/>
            <person name="Tritt A."/>
            <person name="Adam C."/>
            <person name="Daum C."/>
            <person name="Floudas D."/>
            <person name="Sun H."/>
            <person name="Yadav J.S."/>
            <person name="Pangilinan J."/>
            <person name="Larsson K.H."/>
            <person name="Matsuura K."/>
            <person name="Barry K."/>
            <person name="Labutti K."/>
            <person name="Kuo R."/>
            <person name="Ohm R.A."/>
            <person name="Bhattacharya S.S."/>
            <person name="Shirouzu T."/>
            <person name="Yoshinaga Y."/>
            <person name="Martin F.M."/>
            <person name="Grigoriev I.V."/>
            <person name="Hibbett D.S."/>
        </authorList>
    </citation>
    <scope>NUCLEOTIDE SEQUENCE [LARGE SCALE GENOMIC DNA]</scope>
    <source>
        <strain evidence="3 4">HHB9708</strain>
    </source>
</reference>
<gene>
    <name evidence="3" type="ORF">SISNIDRAFT_471903</name>
</gene>
<accession>A0A164M302</accession>
<feature type="compositionally biased region" description="Basic and acidic residues" evidence="2">
    <location>
        <begin position="212"/>
        <end position="222"/>
    </location>
</feature>